<reference evidence="11 12" key="1">
    <citation type="submission" date="2015-07" db="EMBL/GenBank/DDBJ databases">
        <title>The genome of Eufriesea mexicana.</title>
        <authorList>
            <person name="Pan H."/>
            <person name="Kapheim K."/>
        </authorList>
    </citation>
    <scope>NUCLEOTIDE SEQUENCE [LARGE SCALE GENOMIC DNA]</scope>
    <source>
        <strain evidence="11">0111107269</strain>
        <tissue evidence="11">Whole body</tissue>
    </source>
</reference>
<name>A0A310STP0_9HYME</name>
<keyword evidence="6" id="KW-0999">Mitochondrion inner membrane</keyword>
<evidence type="ECO:0000256" key="5">
    <source>
        <dbReference type="ARBA" id="ARBA00022781"/>
    </source>
</evidence>
<dbReference type="Proteomes" id="UP000250275">
    <property type="component" value="Unassembled WGS sequence"/>
</dbReference>
<evidence type="ECO:0000313" key="11">
    <source>
        <dbReference type="EMBL" id="OAD60742.1"/>
    </source>
</evidence>
<evidence type="ECO:0000256" key="1">
    <source>
        <dbReference type="ARBA" id="ARBA00004273"/>
    </source>
</evidence>
<evidence type="ECO:0000256" key="2">
    <source>
        <dbReference type="ARBA" id="ARBA00006842"/>
    </source>
</evidence>
<comment type="similarity">
    <text evidence="2">Belongs to the ATPase d subunit family.</text>
</comment>
<dbReference type="EMBL" id="KQ760382">
    <property type="protein sequence ID" value="OAD60742.1"/>
    <property type="molecule type" value="Genomic_DNA"/>
</dbReference>
<dbReference type="GO" id="GO:0015986">
    <property type="term" value="P:proton motive force-driven ATP synthesis"/>
    <property type="evidence" value="ECO:0007669"/>
    <property type="project" value="InterPro"/>
</dbReference>
<comment type="subcellular location">
    <subcellularLocation>
        <location evidence="1">Mitochondrion inner membrane</location>
    </subcellularLocation>
</comment>
<keyword evidence="5" id="KW-0375">Hydrogen ion transport</keyword>
<evidence type="ECO:0000256" key="6">
    <source>
        <dbReference type="ARBA" id="ARBA00022792"/>
    </source>
</evidence>
<keyword evidence="3" id="KW-0813">Transport</keyword>
<keyword evidence="9" id="KW-0472">Membrane</keyword>
<dbReference type="AlphaFoldDB" id="A0A310STP0"/>
<evidence type="ECO:0000256" key="4">
    <source>
        <dbReference type="ARBA" id="ARBA00022547"/>
    </source>
</evidence>
<dbReference type="Gene3D" id="6.10.280.70">
    <property type="match status" value="1"/>
</dbReference>
<protein>
    <submittedName>
        <fullName evidence="11">ATP synthase subunit d, mitochondrial</fullName>
    </submittedName>
</protein>
<accession>A0A310STP0</accession>
<dbReference type="OrthoDB" id="35799at2759"/>
<dbReference type="PIRSF" id="PIRSF005514">
    <property type="entry name" value="ATPase_F0_D_mt"/>
    <property type="match status" value="1"/>
</dbReference>
<feature type="region of interest" description="Disordered" evidence="10">
    <location>
        <begin position="140"/>
        <end position="166"/>
    </location>
</feature>
<evidence type="ECO:0000256" key="8">
    <source>
        <dbReference type="ARBA" id="ARBA00023128"/>
    </source>
</evidence>
<dbReference type="Pfam" id="PF05873">
    <property type="entry name" value="Mt_ATP-synt_D"/>
    <property type="match status" value="1"/>
</dbReference>
<proteinExistence type="inferred from homology"/>
<keyword evidence="8" id="KW-0496">Mitochondrion</keyword>
<evidence type="ECO:0000313" key="12">
    <source>
        <dbReference type="Proteomes" id="UP000250275"/>
    </source>
</evidence>
<sequence>MSRKALQAINWTALAERISESERAAFTTFKSVSDKYLQRMMANPAELPQIDWSYYKKTVVTPGLVDKFQKEYEGLSIPYPADTYTDKIDVDKNEMAKKIEAFIQETNAAIEKTQKDLDKIKNMIPFAEMTMEDYAEINPEGCFGGDKPTTWPHTKETQDSEDDIDD</sequence>
<dbReference type="InterPro" id="IPR036228">
    <property type="entry name" value="ATP_synth_F0_dsu_sf_mt"/>
</dbReference>
<evidence type="ECO:0000256" key="7">
    <source>
        <dbReference type="ARBA" id="ARBA00023065"/>
    </source>
</evidence>
<organism evidence="11 12">
    <name type="scientific">Eufriesea mexicana</name>
    <dbReference type="NCBI Taxonomy" id="516756"/>
    <lineage>
        <taxon>Eukaryota</taxon>
        <taxon>Metazoa</taxon>
        <taxon>Ecdysozoa</taxon>
        <taxon>Arthropoda</taxon>
        <taxon>Hexapoda</taxon>
        <taxon>Insecta</taxon>
        <taxon>Pterygota</taxon>
        <taxon>Neoptera</taxon>
        <taxon>Endopterygota</taxon>
        <taxon>Hymenoptera</taxon>
        <taxon>Apocrita</taxon>
        <taxon>Aculeata</taxon>
        <taxon>Apoidea</taxon>
        <taxon>Anthophila</taxon>
        <taxon>Apidae</taxon>
        <taxon>Eufriesea</taxon>
    </lineage>
</organism>
<dbReference type="InterPro" id="IPR008689">
    <property type="entry name" value="ATP_synth_F0_dsu_mt"/>
</dbReference>
<dbReference type="GO" id="GO:0015078">
    <property type="term" value="F:proton transmembrane transporter activity"/>
    <property type="evidence" value="ECO:0007669"/>
    <property type="project" value="InterPro"/>
</dbReference>
<keyword evidence="7" id="KW-0406">Ion transport</keyword>
<keyword evidence="12" id="KW-1185">Reference proteome</keyword>
<dbReference type="PANTHER" id="PTHR12700">
    <property type="entry name" value="ATP SYNTHASE SUBUNIT D, MITOCHONDRIAL"/>
    <property type="match status" value="1"/>
</dbReference>
<gene>
    <name evidence="11" type="ORF">WN48_05304</name>
</gene>
<keyword evidence="4" id="KW-0138">CF(0)</keyword>
<dbReference type="GO" id="GO:0005743">
    <property type="term" value="C:mitochondrial inner membrane"/>
    <property type="evidence" value="ECO:0007669"/>
    <property type="project" value="UniProtKB-SubCell"/>
</dbReference>
<feature type="non-terminal residue" evidence="11">
    <location>
        <position position="166"/>
    </location>
</feature>
<evidence type="ECO:0000256" key="3">
    <source>
        <dbReference type="ARBA" id="ARBA00022448"/>
    </source>
</evidence>
<evidence type="ECO:0000256" key="9">
    <source>
        <dbReference type="ARBA" id="ARBA00023136"/>
    </source>
</evidence>
<evidence type="ECO:0000256" key="10">
    <source>
        <dbReference type="SAM" id="MobiDB-lite"/>
    </source>
</evidence>
<dbReference type="SUPFAM" id="SSF161065">
    <property type="entry name" value="ATP synthase D chain-like"/>
    <property type="match status" value="1"/>
</dbReference>
<dbReference type="GO" id="GO:0045259">
    <property type="term" value="C:proton-transporting ATP synthase complex"/>
    <property type="evidence" value="ECO:0007669"/>
    <property type="project" value="UniProtKB-KW"/>
</dbReference>